<comment type="caution">
    <text evidence="2">The sequence shown here is derived from an EMBL/GenBank/DDBJ whole genome shotgun (WGS) entry which is preliminary data.</text>
</comment>
<organism evidence="2 3">
    <name type="scientific">Bacteroides uniformis</name>
    <dbReference type="NCBI Taxonomy" id="820"/>
    <lineage>
        <taxon>Bacteria</taxon>
        <taxon>Pseudomonadati</taxon>
        <taxon>Bacteroidota</taxon>
        <taxon>Bacteroidia</taxon>
        <taxon>Bacteroidales</taxon>
        <taxon>Bacteroidaceae</taxon>
        <taxon>Bacteroides</taxon>
    </lineage>
</organism>
<dbReference type="RefSeq" id="WP_151876080.1">
    <property type="nucleotide sequence ID" value="NZ_CYZF01000005.1"/>
</dbReference>
<keyword evidence="1" id="KW-1133">Transmembrane helix</keyword>
<dbReference type="EMBL" id="WCTY01000046">
    <property type="protein sequence ID" value="KAB4180266.1"/>
    <property type="molecule type" value="Genomic_DNA"/>
</dbReference>
<dbReference type="Proteomes" id="UP000487221">
    <property type="component" value="Unassembled WGS sequence"/>
</dbReference>
<keyword evidence="1" id="KW-0812">Transmembrane</keyword>
<reference evidence="2 3" key="1">
    <citation type="journal article" date="2019" name="Nat. Med.">
        <title>A library of human gut bacterial isolates paired with longitudinal multiomics data enables mechanistic microbiome research.</title>
        <authorList>
            <person name="Poyet M."/>
            <person name="Groussin M."/>
            <person name="Gibbons S.M."/>
            <person name="Avila-Pacheco J."/>
            <person name="Jiang X."/>
            <person name="Kearney S.M."/>
            <person name="Perrotta A.R."/>
            <person name="Berdy B."/>
            <person name="Zhao S."/>
            <person name="Lieberman T.D."/>
            <person name="Swanson P.K."/>
            <person name="Smith M."/>
            <person name="Roesemann S."/>
            <person name="Alexander J.E."/>
            <person name="Rich S.A."/>
            <person name="Livny J."/>
            <person name="Vlamakis H."/>
            <person name="Clish C."/>
            <person name="Bullock K."/>
            <person name="Deik A."/>
            <person name="Scott J."/>
            <person name="Pierce K.A."/>
            <person name="Xavier R.J."/>
            <person name="Alm E.J."/>
        </authorList>
    </citation>
    <scope>NUCLEOTIDE SEQUENCE [LARGE SCALE GENOMIC DNA]</scope>
    <source>
        <strain evidence="2 3">BIOML-A19</strain>
    </source>
</reference>
<evidence type="ECO:0000313" key="3">
    <source>
        <dbReference type="Proteomes" id="UP000487221"/>
    </source>
</evidence>
<keyword evidence="1" id="KW-0472">Membrane</keyword>
<sequence length="84" mass="9572">MSKTKLKRALAYIGDHSFSIMALHFLAFKVVNFAQIEFYGYNIGHLAEFPVIDYGNSWGWSLAYMTIGVAIPSMLAYAYNKIKR</sequence>
<feature type="transmembrane region" description="Helical" evidence="1">
    <location>
        <begin position="21"/>
        <end position="41"/>
    </location>
</feature>
<dbReference type="AlphaFoldDB" id="A0A7J5GRZ4"/>
<protein>
    <submittedName>
        <fullName evidence="2">Uncharacterized protein</fullName>
    </submittedName>
</protein>
<name>A0A7J5GRZ4_BACUN</name>
<evidence type="ECO:0000313" key="2">
    <source>
        <dbReference type="EMBL" id="KAB4180266.1"/>
    </source>
</evidence>
<evidence type="ECO:0000256" key="1">
    <source>
        <dbReference type="SAM" id="Phobius"/>
    </source>
</evidence>
<feature type="transmembrane region" description="Helical" evidence="1">
    <location>
        <begin position="61"/>
        <end position="79"/>
    </location>
</feature>
<proteinExistence type="predicted"/>
<accession>A0A7J5GRZ4</accession>
<gene>
    <name evidence="2" type="ORF">GAQ44_20685</name>
</gene>